<dbReference type="AlphaFoldDB" id="A9KLD1"/>
<dbReference type="Proteomes" id="UP000000370">
    <property type="component" value="Chromosome"/>
</dbReference>
<dbReference type="Pfam" id="PF14498">
    <property type="entry name" value="Glyco_hyd_65N_2"/>
    <property type="match status" value="1"/>
</dbReference>
<dbReference type="GO" id="GO:0005975">
    <property type="term" value="P:carbohydrate metabolic process"/>
    <property type="evidence" value="ECO:0007669"/>
    <property type="project" value="InterPro"/>
</dbReference>
<dbReference type="Gene3D" id="1.50.10.10">
    <property type="match status" value="1"/>
</dbReference>
<evidence type="ECO:0000313" key="3">
    <source>
        <dbReference type="EMBL" id="ABX41260.1"/>
    </source>
</evidence>
<dbReference type="OrthoDB" id="9802600at2"/>
<dbReference type="eggNOG" id="COG1554">
    <property type="taxonomic scope" value="Bacteria"/>
</dbReference>
<accession>A9KLD1</accession>
<evidence type="ECO:0000259" key="2">
    <source>
        <dbReference type="Pfam" id="PF22124"/>
    </source>
</evidence>
<dbReference type="KEGG" id="cpy:Cphy_0874"/>
<dbReference type="GO" id="GO:0004560">
    <property type="term" value="F:alpha-L-fucosidase activity"/>
    <property type="evidence" value="ECO:0007669"/>
    <property type="project" value="InterPro"/>
</dbReference>
<dbReference type="InterPro" id="IPR016518">
    <property type="entry name" value="Alpha-L-fucosidase"/>
</dbReference>
<dbReference type="RefSeq" id="WP_012198905.1">
    <property type="nucleotide sequence ID" value="NC_010001.1"/>
</dbReference>
<organism evidence="3 4">
    <name type="scientific">Lachnoclostridium phytofermentans (strain ATCC 700394 / DSM 18823 / ISDg)</name>
    <name type="common">Clostridium phytofermentans</name>
    <dbReference type="NCBI Taxonomy" id="357809"/>
    <lineage>
        <taxon>Bacteria</taxon>
        <taxon>Bacillati</taxon>
        <taxon>Bacillota</taxon>
        <taxon>Clostridia</taxon>
        <taxon>Lachnospirales</taxon>
        <taxon>Lachnospiraceae</taxon>
    </lineage>
</organism>
<dbReference type="InterPro" id="IPR012341">
    <property type="entry name" value="6hp_glycosidase-like_sf"/>
</dbReference>
<dbReference type="SUPFAM" id="SSF48208">
    <property type="entry name" value="Six-hairpin glycosidases"/>
    <property type="match status" value="1"/>
</dbReference>
<dbReference type="HOGENOM" id="CLU_004617_2_2_9"/>
<dbReference type="PANTHER" id="PTHR31084:SF0">
    <property type="entry name" value="ALPHA-L-FUCOSIDASE 2"/>
    <property type="match status" value="1"/>
</dbReference>
<evidence type="ECO:0000313" key="4">
    <source>
        <dbReference type="Proteomes" id="UP000000370"/>
    </source>
</evidence>
<dbReference type="Pfam" id="PF22124">
    <property type="entry name" value="Glyco_hydro_95_cat"/>
    <property type="match status" value="1"/>
</dbReference>
<sequence length="760" mass="86785">MQRHILWYQDPAKDWDEALPLGNGRLGAMIYGKPEHEIIQVNEDSIWSGYAMDRNNPDAKKNLPIIRSLIADGNLEEAQNATLHSLSGTPDNMRCYQTAGEIHITTGHSEVTNYKRQLNLSEATVTVSYDFEGTTFIREHLISTPADVFVMRFTSKGPRKLNLSILLSRPHFMDRLYCENGDSIVLTYRGGIPFCNRLTAASCDGKIKTIGAHLVVSEATTVTLFFDIRTAYRSENYTNDVKSHLMDVKSLQFDELKRSHKKDYQSFFKRNDLILTPSAEEEADVATLDTAKRLERMRMGHSDLKLLEDYFHFGRYLLISCSRPGTLPANLQGIWNNSMTPPWGGKFTININTEMNYWFAEKLNLPELHLPLFDLLKRMHQNGKVTAEKMYGCHGFVAHHNTDLWGDCAPQDYWLPGTYWVLGGAWLCLHIWEHYEYTKDINFLINMFPVLSDACLFLTEFLTEDENGKLILSPTASPENKYRHPNGRIGYLCAGCTMDHQIMRELFHHYIDAYHTLLDAKNSTENKEVPIALNEKLTKSVKDCLSRLPETRVHSNGTIKEWNEEYEELELGHRHISHLFGLFPGNQITPEQTPKLSEAAKKTLERRLEHGGGHTGWSRAWIINFWARLGNGDLAYQNVKALLTGSTLPNLFDNHPPFQIDGNFGSISGLCEMIFQYRNNTLFLLPAFPDEIKDVTFLGYKATYGLTADLSYTNGELKSVVLTSKEPRSILLNYRNKLVKINLTKGENDVDCNIFSLIME</sequence>
<keyword evidence="4" id="KW-1185">Reference proteome</keyword>
<evidence type="ECO:0000259" key="1">
    <source>
        <dbReference type="Pfam" id="PF14498"/>
    </source>
</evidence>
<gene>
    <name evidence="3" type="ordered locus">Cphy_0874</name>
</gene>
<dbReference type="InterPro" id="IPR054363">
    <property type="entry name" value="GH95_cat"/>
</dbReference>
<dbReference type="PIRSF" id="PIRSF007663">
    <property type="entry name" value="UCP007663"/>
    <property type="match status" value="1"/>
</dbReference>
<dbReference type="PANTHER" id="PTHR31084">
    <property type="entry name" value="ALPHA-L-FUCOSIDASE 2"/>
    <property type="match status" value="1"/>
</dbReference>
<proteinExistence type="predicted"/>
<feature type="domain" description="Glycosyl hydrolase family 95 N-terminal" evidence="1">
    <location>
        <begin position="6"/>
        <end position="234"/>
    </location>
</feature>
<reference evidence="4" key="1">
    <citation type="submission" date="2007-11" db="EMBL/GenBank/DDBJ databases">
        <title>Complete genome sequence of Clostridium phytofermentans ISDg.</title>
        <authorList>
            <person name="Leschine S.B."/>
            <person name="Warnick T.A."/>
            <person name="Blanchard J.L."/>
            <person name="Schnell D.J."/>
            <person name="Petit E.L."/>
            <person name="LaTouf W.G."/>
            <person name="Copeland A."/>
            <person name="Lucas S."/>
            <person name="Lapidus A."/>
            <person name="Barry K."/>
            <person name="Glavina del Rio T."/>
            <person name="Dalin E."/>
            <person name="Tice H."/>
            <person name="Pitluck S."/>
            <person name="Kiss H."/>
            <person name="Brettin T."/>
            <person name="Bruce D."/>
            <person name="Detter J.C."/>
            <person name="Han C."/>
            <person name="Kuske C."/>
            <person name="Schmutz J."/>
            <person name="Larimer F."/>
            <person name="Land M."/>
            <person name="Hauser L."/>
            <person name="Kyrpides N."/>
            <person name="Kim E.A."/>
            <person name="Richardson P."/>
        </authorList>
    </citation>
    <scope>NUCLEOTIDE SEQUENCE [LARGE SCALE GENOMIC DNA]</scope>
    <source>
        <strain evidence="4">ATCC 700394 / DSM 18823 / ISDg</strain>
    </source>
</reference>
<protein>
    <submittedName>
        <fullName evidence="3">Uncharacterized protein</fullName>
    </submittedName>
</protein>
<dbReference type="EMBL" id="CP000885">
    <property type="protein sequence ID" value="ABX41260.1"/>
    <property type="molecule type" value="Genomic_DNA"/>
</dbReference>
<feature type="domain" description="Glycosyl hydrolase family 95 catalytic" evidence="2">
    <location>
        <begin position="253"/>
        <end position="674"/>
    </location>
</feature>
<name>A9KLD1_LACP7</name>
<dbReference type="STRING" id="357809.Cphy_0874"/>
<dbReference type="CAZy" id="GH95">
    <property type="family name" value="Glycoside Hydrolase Family 95"/>
</dbReference>
<dbReference type="InterPro" id="IPR008928">
    <property type="entry name" value="6-hairpin_glycosidase_sf"/>
</dbReference>
<dbReference type="InterPro" id="IPR027414">
    <property type="entry name" value="GH95_N_dom"/>
</dbReference>